<keyword evidence="2" id="KW-1185">Reference proteome</keyword>
<protein>
    <submittedName>
        <fullName evidence="1">Uncharacterized protein</fullName>
    </submittedName>
</protein>
<name>A0ABD0JFU3_9CAEN</name>
<organism evidence="1 2">
    <name type="scientific">Batillaria attramentaria</name>
    <dbReference type="NCBI Taxonomy" id="370345"/>
    <lineage>
        <taxon>Eukaryota</taxon>
        <taxon>Metazoa</taxon>
        <taxon>Spiralia</taxon>
        <taxon>Lophotrochozoa</taxon>
        <taxon>Mollusca</taxon>
        <taxon>Gastropoda</taxon>
        <taxon>Caenogastropoda</taxon>
        <taxon>Sorbeoconcha</taxon>
        <taxon>Cerithioidea</taxon>
        <taxon>Batillariidae</taxon>
        <taxon>Batillaria</taxon>
    </lineage>
</organism>
<evidence type="ECO:0000313" key="2">
    <source>
        <dbReference type="Proteomes" id="UP001519460"/>
    </source>
</evidence>
<accession>A0ABD0JFU3</accession>
<gene>
    <name evidence="1" type="ORF">BaRGS_00035002</name>
</gene>
<dbReference type="AlphaFoldDB" id="A0ABD0JFU3"/>
<proteinExistence type="predicted"/>
<comment type="caution">
    <text evidence="1">The sequence shown here is derived from an EMBL/GenBank/DDBJ whole genome shotgun (WGS) entry which is preliminary data.</text>
</comment>
<feature type="non-terminal residue" evidence="1">
    <location>
        <position position="216"/>
    </location>
</feature>
<evidence type="ECO:0000313" key="1">
    <source>
        <dbReference type="EMBL" id="KAK7473779.1"/>
    </source>
</evidence>
<dbReference type="EMBL" id="JACVVK020000458">
    <property type="protein sequence ID" value="KAK7473779.1"/>
    <property type="molecule type" value="Genomic_DNA"/>
</dbReference>
<sequence length="216" mass="24299">MSSTDKERLADSILVEMLQEQITELSSAEKTIKIAISDLEGGQTIAALQRLLGEVKGKIERLRNFTTSLSSSKNKPATWAELRRLRKSCRPPPAGLLHDWKRGADSLRKAWEVVDDKTVPQTQLTRGGLCAENSTTDTAGLCAENSTTNTAYSWWFVCRKQYHKHSLLLMVCVQKTVPQTQLTRGGLCAENSTTNTAYSWWFVCRKQYHKHSLLVV</sequence>
<dbReference type="Proteomes" id="UP001519460">
    <property type="component" value="Unassembled WGS sequence"/>
</dbReference>
<reference evidence="1 2" key="1">
    <citation type="journal article" date="2023" name="Sci. Data">
        <title>Genome assembly of the Korean intertidal mud-creeper Batillaria attramentaria.</title>
        <authorList>
            <person name="Patra A.K."/>
            <person name="Ho P.T."/>
            <person name="Jun S."/>
            <person name="Lee S.J."/>
            <person name="Kim Y."/>
            <person name="Won Y.J."/>
        </authorList>
    </citation>
    <scope>NUCLEOTIDE SEQUENCE [LARGE SCALE GENOMIC DNA]</scope>
    <source>
        <strain evidence="1">Wonlab-2016</strain>
    </source>
</reference>